<reference evidence="2" key="1">
    <citation type="submission" date="2022-11" db="UniProtKB">
        <authorList>
            <consortium name="WormBaseParasite"/>
        </authorList>
    </citation>
    <scope>IDENTIFICATION</scope>
</reference>
<accession>A0AC34RS76</accession>
<name>A0AC34RS76_9BILA</name>
<evidence type="ECO:0000313" key="2">
    <source>
        <dbReference type="WBParaSite" id="JU765_v2.g9763.t1"/>
    </source>
</evidence>
<organism evidence="1 2">
    <name type="scientific">Panagrolaimus sp. JU765</name>
    <dbReference type="NCBI Taxonomy" id="591449"/>
    <lineage>
        <taxon>Eukaryota</taxon>
        <taxon>Metazoa</taxon>
        <taxon>Ecdysozoa</taxon>
        <taxon>Nematoda</taxon>
        <taxon>Chromadorea</taxon>
        <taxon>Rhabditida</taxon>
        <taxon>Tylenchina</taxon>
        <taxon>Panagrolaimomorpha</taxon>
        <taxon>Panagrolaimoidea</taxon>
        <taxon>Panagrolaimidae</taxon>
        <taxon>Panagrolaimus</taxon>
    </lineage>
</organism>
<dbReference type="WBParaSite" id="JU765_v2.g9763.t1">
    <property type="protein sequence ID" value="JU765_v2.g9763.t1"/>
    <property type="gene ID" value="JU765_v2.g9763"/>
</dbReference>
<dbReference type="Proteomes" id="UP000887576">
    <property type="component" value="Unplaced"/>
</dbReference>
<evidence type="ECO:0000313" key="1">
    <source>
        <dbReference type="Proteomes" id="UP000887576"/>
    </source>
</evidence>
<protein>
    <submittedName>
        <fullName evidence="2">Uncharacterized protein</fullName>
    </submittedName>
</protein>
<proteinExistence type="predicted"/>
<sequence>MQQKYNWILLNKHESLPEYSGASKRVVYHRPIIVSTPGQATFVHRPTRSALQRISSINKLNDRIRRRLEENEIYASTSILDDSSGQRTRPDEITGTSEASRRRANRVVDEHFEFIQEEPDFSTPMTSQDAYTREKRETNDSIFDRRQNETRPPFFRTQRRSLTDPMLDSESSRGPPDRVHHVPIRMVRKRADSLDSGSIRLNFEFDPNPTPMTAASTDWQTSNLSQKPSFSQRKRESFRSNREKRPQFRHRQFPSTSTRPSFSEFRDFEQNPPRRASKRITRRPARVLPRKTPMTIEPYFEEEEAETSTSSSEIPQAEFSIPGKAWAATIPPRTASQTGFYPTGQIFGTSRRNDTSKILNVESLQRHPSYLNYIRGPSFIQMHPTSPTSRQSTIIWPANAGPAFKSIDRRPRASPVFRYGKSLPKWLYDYDAYAEEQRQKENERRKRKVIALTLVFLFFALIVAAGVVLAALN</sequence>